<dbReference type="PROSITE" id="PS51705">
    <property type="entry name" value="G_HFLX"/>
    <property type="match status" value="1"/>
</dbReference>
<dbReference type="GO" id="GO:0005737">
    <property type="term" value="C:cytoplasm"/>
    <property type="evidence" value="ECO:0007669"/>
    <property type="project" value="UniProtKB-SubCell"/>
</dbReference>
<reference evidence="10 11" key="1">
    <citation type="submission" date="2020-08" db="EMBL/GenBank/DDBJ databases">
        <title>Genomic Encyclopedia of Type Strains, Phase III (KMG-III): the genomes of soil and plant-associated and newly described type strains.</title>
        <authorList>
            <person name="Whitman W."/>
        </authorList>
    </citation>
    <scope>NUCLEOTIDE SEQUENCE [LARGE SCALE GENOMIC DNA]</scope>
    <source>
        <strain evidence="10 11">CECT 5885</strain>
    </source>
</reference>
<feature type="binding site" evidence="7">
    <location>
        <begin position="231"/>
        <end position="235"/>
    </location>
    <ligand>
        <name>GTP</name>
        <dbReference type="ChEBI" id="CHEBI:37565"/>
    </ligand>
</feature>
<feature type="binding site" evidence="8">
    <location>
        <position position="213"/>
    </location>
    <ligand>
        <name>Mg(2+)</name>
        <dbReference type="ChEBI" id="CHEBI:18420"/>
    </ligand>
</feature>
<comment type="similarity">
    <text evidence="6">Belongs to the TRAFAC class OBG-HflX-like GTPase superfamily. HflX GTPase family.</text>
</comment>
<evidence type="ECO:0000256" key="3">
    <source>
        <dbReference type="ARBA" id="ARBA00022741"/>
    </source>
</evidence>
<dbReference type="FunFam" id="3.40.50.11060:FF:000001">
    <property type="entry name" value="GTPase HflX"/>
    <property type="match status" value="1"/>
</dbReference>
<sequence length="481" mass="54177">MEYFERHEGGERAIIVHLDIRQIQDPDDLNEFELLADSAGADRLALVTGSRARPDAKYFVGSGKAQEIAELVREHDADIVLFNHNLSPSQERNIEALVQCRVLDRTGLILDIFAQRARTYEGKLQVELAQLNHLSTRLVRGWTHLERQKGGIGLRGPGETQLETDRRLLQVRVTQLKTKLEKVRQTRAQGRARRQKSDVPTISLVGYTNAGKSTLFNRLVDENIYAADKLFATLDPTLRRLDWQGVGRVVLVDTVGFVRHLPHELVESFHATLEETLEADLLLHVIDSSSEDMHEQIQAVKDVLAEIDNDVPVLNVYNKIDLTDEPAHIGYAKEGQPNRVYVSSRQNLGMEELSLAVQQLLMGTLTTFDLTLPYNAGQFKNTLYELGVILEESYDDNGHECLTIRLPSDRLKQLLGQANLKPLDVLPLAQATLLMPILEEFEQIDEEINTNEEESLTAEEENAFAEFEALNSAAQESDSQS</sequence>
<keyword evidence="1 6" id="KW-0963">Cytoplasm</keyword>
<evidence type="ECO:0000256" key="8">
    <source>
        <dbReference type="PIRSR" id="PIRSR006809-2"/>
    </source>
</evidence>
<feature type="domain" description="Hflx-type G" evidence="9">
    <location>
        <begin position="200"/>
        <end position="322"/>
    </location>
</feature>
<evidence type="ECO:0000256" key="2">
    <source>
        <dbReference type="ARBA" id="ARBA00022723"/>
    </source>
</evidence>
<organism evidence="10 11">
    <name type="scientific">Psychrobacter luti</name>
    <dbReference type="NCBI Taxonomy" id="198481"/>
    <lineage>
        <taxon>Bacteria</taxon>
        <taxon>Pseudomonadati</taxon>
        <taxon>Pseudomonadota</taxon>
        <taxon>Gammaproteobacteria</taxon>
        <taxon>Moraxellales</taxon>
        <taxon>Moraxellaceae</taxon>
        <taxon>Psychrobacter</taxon>
    </lineage>
</organism>
<dbReference type="Gene3D" id="3.40.50.11060">
    <property type="entry name" value="GTPase HflX, N-terminal domain"/>
    <property type="match status" value="1"/>
</dbReference>
<dbReference type="PANTHER" id="PTHR10229:SF0">
    <property type="entry name" value="GTP-BINDING PROTEIN 6-RELATED"/>
    <property type="match status" value="1"/>
</dbReference>
<dbReference type="InterPro" id="IPR032305">
    <property type="entry name" value="GTP-bd_M"/>
</dbReference>
<dbReference type="Pfam" id="PF13167">
    <property type="entry name" value="GTP-bdg_N"/>
    <property type="match status" value="1"/>
</dbReference>
<feature type="binding site" evidence="8">
    <location>
        <position position="233"/>
    </location>
    <ligand>
        <name>Mg(2+)</name>
        <dbReference type="ChEBI" id="CHEBI:18420"/>
    </ligand>
</feature>
<dbReference type="InterPro" id="IPR006073">
    <property type="entry name" value="GTP-bd"/>
</dbReference>
<accession>A0A839TFR2</accession>
<dbReference type="FunFam" id="3.40.50.300:FF:000173">
    <property type="entry name" value="GTPase HflX"/>
    <property type="match status" value="1"/>
</dbReference>
<keyword evidence="3 6" id="KW-0547">Nucleotide-binding</keyword>
<evidence type="ECO:0000313" key="10">
    <source>
        <dbReference type="EMBL" id="MBB3106864.1"/>
    </source>
</evidence>
<dbReference type="Gene3D" id="3.40.50.300">
    <property type="entry name" value="P-loop containing nucleotide triphosphate hydrolases"/>
    <property type="match status" value="1"/>
</dbReference>
<dbReference type="SUPFAM" id="SSF52540">
    <property type="entry name" value="P-loop containing nucleoside triphosphate hydrolases"/>
    <property type="match status" value="1"/>
</dbReference>
<dbReference type="PIRSF" id="PIRSF006809">
    <property type="entry name" value="GTP-binding_hflX_prd"/>
    <property type="match status" value="1"/>
</dbReference>
<feature type="binding site" evidence="7">
    <location>
        <begin position="343"/>
        <end position="345"/>
    </location>
    <ligand>
        <name>GTP</name>
        <dbReference type="ChEBI" id="CHEBI:37565"/>
    </ligand>
</feature>
<feature type="binding site" evidence="7">
    <location>
        <begin position="318"/>
        <end position="321"/>
    </location>
    <ligand>
        <name>GTP</name>
        <dbReference type="ChEBI" id="CHEBI:37565"/>
    </ligand>
</feature>
<gene>
    <name evidence="6" type="primary">hflX</name>
    <name evidence="10" type="ORF">FHS24_001365</name>
</gene>
<evidence type="ECO:0000256" key="5">
    <source>
        <dbReference type="ARBA" id="ARBA00023134"/>
    </source>
</evidence>
<comment type="subunit">
    <text evidence="6">Monomer. Associates with the 50S ribosomal subunit.</text>
</comment>
<keyword evidence="5 6" id="KW-0342">GTP-binding</keyword>
<dbReference type="NCBIfam" id="TIGR03156">
    <property type="entry name" value="GTP_HflX"/>
    <property type="match status" value="1"/>
</dbReference>
<dbReference type="InterPro" id="IPR025121">
    <property type="entry name" value="GTPase_HflX_N"/>
</dbReference>
<dbReference type="InterPro" id="IPR035647">
    <property type="entry name" value="EFG_III/V"/>
</dbReference>
<dbReference type="Proteomes" id="UP000588111">
    <property type="component" value="Unassembled WGS sequence"/>
</dbReference>
<dbReference type="Pfam" id="PF01926">
    <property type="entry name" value="MMR_HSR1"/>
    <property type="match status" value="1"/>
</dbReference>
<name>A0A839TFR2_9GAMM</name>
<evidence type="ECO:0000256" key="4">
    <source>
        <dbReference type="ARBA" id="ARBA00022842"/>
    </source>
</evidence>
<dbReference type="GO" id="GO:0005525">
    <property type="term" value="F:GTP binding"/>
    <property type="evidence" value="ECO:0007669"/>
    <property type="project" value="UniProtKB-UniRule"/>
</dbReference>
<dbReference type="PRINTS" id="PR00326">
    <property type="entry name" value="GTP1OBG"/>
</dbReference>
<dbReference type="GO" id="GO:0097216">
    <property type="term" value="F:guanosine tetraphosphate binding"/>
    <property type="evidence" value="ECO:0007669"/>
    <property type="project" value="UniProtKB-ARBA"/>
</dbReference>
<dbReference type="Pfam" id="PF16360">
    <property type="entry name" value="GTP-bdg_M"/>
    <property type="match status" value="1"/>
</dbReference>
<dbReference type="InterPro" id="IPR016496">
    <property type="entry name" value="GTPase_HflX"/>
</dbReference>
<evidence type="ECO:0000256" key="7">
    <source>
        <dbReference type="PIRSR" id="PIRSR006809-1"/>
    </source>
</evidence>
<feature type="binding site" evidence="7">
    <location>
        <begin position="206"/>
        <end position="213"/>
    </location>
    <ligand>
        <name>GTP</name>
        <dbReference type="ChEBI" id="CHEBI:37565"/>
    </ligand>
</feature>
<feature type="binding site" evidence="7">
    <location>
        <begin position="253"/>
        <end position="256"/>
    </location>
    <ligand>
        <name>GTP</name>
        <dbReference type="ChEBI" id="CHEBI:37565"/>
    </ligand>
</feature>
<dbReference type="CDD" id="cd01878">
    <property type="entry name" value="HflX"/>
    <property type="match status" value="1"/>
</dbReference>
<dbReference type="HAMAP" id="MF_00900">
    <property type="entry name" value="GTPase_HflX"/>
    <property type="match status" value="1"/>
</dbReference>
<proteinExistence type="inferred from homology"/>
<comment type="function">
    <text evidence="6">GTPase that associates with the 50S ribosomal subunit and may have a role during protein synthesis or ribosome biogenesis.</text>
</comment>
<dbReference type="Gene3D" id="6.10.250.2860">
    <property type="match status" value="1"/>
</dbReference>
<dbReference type="InterPro" id="IPR042108">
    <property type="entry name" value="GTPase_HflX_N_sf"/>
</dbReference>
<dbReference type="GO" id="GO:0003924">
    <property type="term" value="F:GTPase activity"/>
    <property type="evidence" value="ECO:0007669"/>
    <property type="project" value="UniProtKB-UniRule"/>
</dbReference>
<evidence type="ECO:0000259" key="9">
    <source>
        <dbReference type="PROSITE" id="PS51705"/>
    </source>
</evidence>
<dbReference type="InterPro" id="IPR027417">
    <property type="entry name" value="P-loop_NTPase"/>
</dbReference>
<comment type="cofactor">
    <cofactor evidence="8">
        <name>Mg(2+)</name>
        <dbReference type="ChEBI" id="CHEBI:18420"/>
    </cofactor>
</comment>
<dbReference type="EMBL" id="JACHXL010000002">
    <property type="protein sequence ID" value="MBB3106864.1"/>
    <property type="molecule type" value="Genomic_DNA"/>
</dbReference>
<evidence type="ECO:0000256" key="6">
    <source>
        <dbReference type="HAMAP-Rule" id="MF_00900"/>
    </source>
</evidence>
<dbReference type="SUPFAM" id="SSF54980">
    <property type="entry name" value="EF-G C-terminal domain-like"/>
    <property type="match status" value="1"/>
</dbReference>
<keyword evidence="2 8" id="KW-0479">Metal-binding</keyword>
<keyword evidence="4 8" id="KW-0460">Magnesium</keyword>
<dbReference type="PANTHER" id="PTHR10229">
    <property type="entry name" value="GTP-BINDING PROTEIN HFLX"/>
    <property type="match status" value="1"/>
</dbReference>
<dbReference type="NCBIfam" id="NF008280">
    <property type="entry name" value="PRK11058.1"/>
    <property type="match status" value="1"/>
</dbReference>
<keyword evidence="11" id="KW-1185">Reference proteome</keyword>
<protein>
    <recommendedName>
        <fullName evidence="6">GTPase HflX</fullName>
    </recommendedName>
    <alternativeName>
        <fullName evidence="6">GTP-binding protein HflX</fullName>
    </alternativeName>
</protein>
<comment type="subcellular location">
    <subcellularLocation>
        <location evidence="6">Cytoplasm</location>
    </subcellularLocation>
    <text evidence="6">May associate with membranes.</text>
</comment>
<dbReference type="GO" id="GO:0046872">
    <property type="term" value="F:metal ion binding"/>
    <property type="evidence" value="ECO:0007669"/>
    <property type="project" value="UniProtKB-KW"/>
</dbReference>
<dbReference type="AlphaFoldDB" id="A0A839TFR2"/>
<dbReference type="RefSeq" id="WP_183619989.1">
    <property type="nucleotide sequence ID" value="NZ_CAJHAH010000001.1"/>
</dbReference>
<dbReference type="GO" id="GO:0043022">
    <property type="term" value="F:ribosome binding"/>
    <property type="evidence" value="ECO:0007669"/>
    <property type="project" value="TreeGrafter"/>
</dbReference>
<evidence type="ECO:0000313" key="11">
    <source>
        <dbReference type="Proteomes" id="UP000588111"/>
    </source>
</evidence>
<dbReference type="InterPro" id="IPR030394">
    <property type="entry name" value="G_HFLX_dom"/>
</dbReference>
<evidence type="ECO:0000256" key="1">
    <source>
        <dbReference type="ARBA" id="ARBA00022490"/>
    </source>
</evidence>
<comment type="caution">
    <text evidence="10">The sequence shown here is derived from an EMBL/GenBank/DDBJ whole genome shotgun (WGS) entry which is preliminary data.</text>
</comment>